<name>A0A4S2KR98_9HYME</name>
<keyword evidence="2" id="KW-1185">Reference proteome</keyword>
<organism evidence="1 2">
    <name type="scientific">Temnothorax longispinosus</name>
    <dbReference type="NCBI Taxonomy" id="300112"/>
    <lineage>
        <taxon>Eukaryota</taxon>
        <taxon>Metazoa</taxon>
        <taxon>Ecdysozoa</taxon>
        <taxon>Arthropoda</taxon>
        <taxon>Hexapoda</taxon>
        <taxon>Insecta</taxon>
        <taxon>Pterygota</taxon>
        <taxon>Neoptera</taxon>
        <taxon>Endopterygota</taxon>
        <taxon>Hymenoptera</taxon>
        <taxon>Apocrita</taxon>
        <taxon>Aculeata</taxon>
        <taxon>Formicoidea</taxon>
        <taxon>Formicidae</taxon>
        <taxon>Myrmicinae</taxon>
        <taxon>Temnothorax</taxon>
    </lineage>
</organism>
<evidence type="ECO:0000313" key="1">
    <source>
        <dbReference type="EMBL" id="TGZ52200.1"/>
    </source>
</evidence>
<accession>A0A4S2KR98</accession>
<dbReference type="AlphaFoldDB" id="A0A4S2KR98"/>
<dbReference type="EMBL" id="QBLH01001363">
    <property type="protein sequence ID" value="TGZ52200.1"/>
    <property type="molecule type" value="Genomic_DNA"/>
</dbReference>
<gene>
    <name evidence="1" type="ORF">DBV15_03773</name>
</gene>
<protein>
    <submittedName>
        <fullName evidence="1">Uncharacterized protein</fullName>
    </submittedName>
</protein>
<evidence type="ECO:0000313" key="2">
    <source>
        <dbReference type="Proteomes" id="UP000310200"/>
    </source>
</evidence>
<reference evidence="1 2" key="1">
    <citation type="journal article" date="2019" name="Philos. Trans. R. Soc. Lond., B, Biol. Sci.">
        <title>Ant behaviour and brain gene expression of defending hosts depend on the ecological success of the intruding social parasite.</title>
        <authorList>
            <person name="Kaur R."/>
            <person name="Stoldt M."/>
            <person name="Jongepier E."/>
            <person name="Feldmeyer B."/>
            <person name="Menzel F."/>
            <person name="Bornberg-Bauer E."/>
            <person name="Foitzik S."/>
        </authorList>
    </citation>
    <scope>NUCLEOTIDE SEQUENCE [LARGE SCALE GENOMIC DNA]</scope>
    <source>
        <tissue evidence="1">Whole body</tissue>
    </source>
</reference>
<dbReference type="Proteomes" id="UP000310200">
    <property type="component" value="Unassembled WGS sequence"/>
</dbReference>
<sequence>MTDSWRNSPTVRTASAPTPFRARIYVYTRAYIRIHEEGDTVGDRARDNSRWSQGVRRSASARVAIIPSICTLSFNLLHVSPRHFETAKLQQRSTLYLSLLRHTHQRISTAARSEGFNSGP</sequence>
<proteinExistence type="predicted"/>
<comment type="caution">
    <text evidence="1">The sequence shown here is derived from an EMBL/GenBank/DDBJ whole genome shotgun (WGS) entry which is preliminary data.</text>
</comment>